<evidence type="ECO:0000313" key="2">
    <source>
        <dbReference type="Proteomes" id="UP000003835"/>
    </source>
</evidence>
<dbReference type="EMBL" id="DS989859">
    <property type="protein sequence ID" value="EDX73187.1"/>
    <property type="molecule type" value="Genomic_DNA"/>
</dbReference>
<dbReference type="Proteomes" id="UP000003835">
    <property type="component" value="Unassembled WGS sequence"/>
</dbReference>
<proteinExistence type="predicted"/>
<sequence>MSLQASPASPASRRAMARLYITPPAPLFSPTGDEQSGKIVNILSGQ</sequence>
<protein>
    <submittedName>
        <fullName evidence="1">Uncharacterized protein</fullName>
    </submittedName>
</protein>
<reference evidence="1 2" key="1">
    <citation type="submission" date="2008-07" db="EMBL/GenBank/DDBJ databases">
        <authorList>
            <person name="Tandeau de Marsac N."/>
            <person name="Ferriera S."/>
            <person name="Johnson J."/>
            <person name="Kravitz S."/>
            <person name="Beeson K."/>
            <person name="Sutton G."/>
            <person name="Rogers Y.-H."/>
            <person name="Friedman R."/>
            <person name="Frazier M."/>
            <person name="Venter J.C."/>
        </authorList>
    </citation>
    <scope>NUCLEOTIDE SEQUENCE [LARGE SCALE GENOMIC DNA]</scope>
    <source>
        <strain evidence="1 2">PCC 7420</strain>
    </source>
</reference>
<dbReference type="AlphaFoldDB" id="B4VY91"/>
<keyword evidence="2" id="KW-1185">Reference proteome</keyword>
<evidence type="ECO:0000313" key="1">
    <source>
        <dbReference type="EMBL" id="EDX73187.1"/>
    </source>
</evidence>
<name>B4VY91_9CYAN</name>
<gene>
    <name evidence="1" type="ORF">MC7420_4434</name>
</gene>
<dbReference type="STRING" id="118168.MC7420_4434"/>
<accession>B4VY91</accession>
<dbReference type="HOGENOM" id="CLU_3182405_0_0_3"/>
<organism evidence="1 2">
    <name type="scientific">Coleofasciculus chthonoplastes PCC 7420</name>
    <dbReference type="NCBI Taxonomy" id="118168"/>
    <lineage>
        <taxon>Bacteria</taxon>
        <taxon>Bacillati</taxon>
        <taxon>Cyanobacteriota</taxon>
        <taxon>Cyanophyceae</taxon>
        <taxon>Coleofasciculales</taxon>
        <taxon>Coleofasciculaceae</taxon>
        <taxon>Coleofasciculus</taxon>
    </lineage>
</organism>